<evidence type="ECO:0000313" key="2">
    <source>
        <dbReference type="EMBL" id="PWK92809.1"/>
    </source>
</evidence>
<name>A0A316II20_9GAMM</name>
<feature type="chain" id="PRO_5016236747" description="DUF1684 domain-containing protein" evidence="1">
    <location>
        <begin position="23"/>
        <end position="303"/>
    </location>
</feature>
<keyword evidence="1" id="KW-0732">Signal</keyword>
<proteinExistence type="predicted"/>
<evidence type="ECO:0008006" key="4">
    <source>
        <dbReference type="Google" id="ProtNLM"/>
    </source>
</evidence>
<dbReference type="Pfam" id="PF07920">
    <property type="entry name" value="DUF1684"/>
    <property type="match status" value="1"/>
</dbReference>
<dbReference type="Proteomes" id="UP000245812">
    <property type="component" value="Unassembled WGS sequence"/>
</dbReference>
<comment type="caution">
    <text evidence="2">The sequence shown here is derived from an EMBL/GenBank/DDBJ whole genome shotgun (WGS) entry which is preliminary data.</text>
</comment>
<organism evidence="2 3">
    <name type="scientific">Fulvimonas soli</name>
    <dbReference type="NCBI Taxonomy" id="155197"/>
    <lineage>
        <taxon>Bacteria</taxon>
        <taxon>Pseudomonadati</taxon>
        <taxon>Pseudomonadota</taxon>
        <taxon>Gammaproteobacteria</taxon>
        <taxon>Lysobacterales</taxon>
        <taxon>Rhodanobacteraceae</taxon>
        <taxon>Fulvimonas</taxon>
    </lineage>
</organism>
<gene>
    <name evidence="2" type="ORF">C7456_101145</name>
</gene>
<dbReference type="RefSeq" id="WP_109721859.1">
    <property type="nucleotide sequence ID" value="NZ_MSZV01000001.1"/>
</dbReference>
<accession>A0A316II20</accession>
<dbReference type="OrthoDB" id="5493262at2"/>
<evidence type="ECO:0000313" key="3">
    <source>
        <dbReference type="Proteomes" id="UP000245812"/>
    </source>
</evidence>
<dbReference type="PANTHER" id="PTHR41913:SF1">
    <property type="entry name" value="DUF1684 DOMAIN-CONTAINING PROTEIN"/>
    <property type="match status" value="1"/>
</dbReference>
<feature type="signal peptide" evidence="1">
    <location>
        <begin position="1"/>
        <end position="22"/>
    </location>
</feature>
<protein>
    <recommendedName>
        <fullName evidence="4">DUF1684 domain-containing protein</fullName>
    </recommendedName>
</protein>
<sequence length="303" mass="32565">MARTTERLALAALLLGAVAVHAADAPADYARQVAKARAERVERLRAPDGYLALTASGWLEPGDNSVGSAADNRFQVPDAPAHLGVLHLGADGAVELRLAGTRGITVDGKPAADATVPLRTQGADEKQKPTRVGFGASYLYVVQNGDKRGLRAKNNDAPLRTHFPGFDYFPVDPSWRIEARWVPSRPQEHLRIAYVTGTEADVPVPGKAVFERDGQTYELRPIEEDGRLFFIFGDRTAGRLTYGGARFLYAGAPKDGKVLLDFNLAENPPCAITPHVVCPLAPPENRLKLAVTAGELKFSGGGH</sequence>
<evidence type="ECO:0000256" key="1">
    <source>
        <dbReference type="SAM" id="SignalP"/>
    </source>
</evidence>
<dbReference type="PANTHER" id="PTHR41913">
    <property type="entry name" value="DUF1684 DOMAIN-CONTAINING PROTEIN"/>
    <property type="match status" value="1"/>
</dbReference>
<dbReference type="EMBL" id="QGHC01000001">
    <property type="protein sequence ID" value="PWK92809.1"/>
    <property type="molecule type" value="Genomic_DNA"/>
</dbReference>
<dbReference type="AlphaFoldDB" id="A0A316II20"/>
<reference evidence="2 3" key="1">
    <citation type="submission" date="2018-05" db="EMBL/GenBank/DDBJ databases">
        <title>Genomic Encyclopedia of Type Strains, Phase IV (KMG-IV): sequencing the most valuable type-strain genomes for metagenomic binning, comparative biology and taxonomic classification.</title>
        <authorList>
            <person name="Goeker M."/>
        </authorList>
    </citation>
    <scope>NUCLEOTIDE SEQUENCE [LARGE SCALE GENOMIC DNA]</scope>
    <source>
        <strain evidence="2 3">DSM 14263</strain>
    </source>
</reference>
<dbReference type="InterPro" id="IPR012467">
    <property type="entry name" value="DUF1684"/>
</dbReference>
<keyword evidence="3" id="KW-1185">Reference proteome</keyword>